<dbReference type="InterPro" id="IPR006202">
    <property type="entry name" value="Neur_chan_lig-bd"/>
</dbReference>
<dbReference type="WBParaSite" id="scaffold5575_cov264.g9730">
    <property type="protein sequence ID" value="scaffold5575_cov264.g9730"/>
    <property type="gene ID" value="scaffold5575_cov264.g9730"/>
</dbReference>
<dbReference type="Gene3D" id="2.70.170.10">
    <property type="entry name" value="Neurotransmitter-gated ion-channel ligand-binding domain"/>
    <property type="match status" value="2"/>
</dbReference>
<evidence type="ECO:0000256" key="10">
    <source>
        <dbReference type="ARBA" id="ARBA00023303"/>
    </source>
</evidence>
<proteinExistence type="predicted"/>
<keyword evidence="4" id="KW-1003">Cell membrane</keyword>
<dbReference type="GO" id="GO:0004888">
    <property type="term" value="F:transmembrane signaling receptor activity"/>
    <property type="evidence" value="ECO:0007669"/>
    <property type="project" value="InterPro"/>
</dbReference>
<dbReference type="CDD" id="cd18990">
    <property type="entry name" value="LGIC_ECD_GABAAR"/>
    <property type="match status" value="1"/>
</dbReference>
<dbReference type="AlphaFoldDB" id="A0A915MYY2"/>
<keyword evidence="10" id="KW-0407">Ion channel</keyword>
<evidence type="ECO:0000256" key="6">
    <source>
        <dbReference type="ARBA" id="ARBA00022729"/>
    </source>
</evidence>
<feature type="domain" description="Neurotransmitter-gated ion-channel ligand-binding" evidence="12">
    <location>
        <begin position="25"/>
        <end position="119"/>
    </location>
</feature>
<accession>A0A915MYY2</accession>
<dbReference type="CDD" id="cd19049">
    <property type="entry name" value="LGIC_TM_anion"/>
    <property type="match status" value="1"/>
</dbReference>
<keyword evidence="3" id="KW-0813">Transport</keyword>
<evidence type="ECO:0000259" key="12">
    <source>
        <dbReference type="Pfam" id="PF02931"/>
    </source>
</evidence>
<dbReference type="PRINTS" id="PR00253">
    <property type="entry name" value="GABAARECEPTR"/>
</dbReference>
<feature type="transmembrane region" description="Helical" evidence="11">
    <location>
        <begin position="232"/>
        <end position="249"/>
    </location>
</feature>
<name>A0A915MYY2_MELJA</name>
<keyword evidence="9 11" id="KW-0472">Membrane</keyword>
<sequence>MTTIVPSFVTFPDYCANDTDVIDHILYDTTVHYNRHKIPSDPVTVRIELWIQEVTSVSELTQDFEIDLYVNEFWEDPALSYDYLRPCKGNLSFDYTFLDSIWIPNTCFINSKSAQIHSSPFRNFPMDSINCLLTFESYNYNRNEVRMVWNKPKPVQMFKDIELPDFYMVNYSITSRRQRYAAGVWDELTVSFQFQRRYGWYLLQGFYPTFLFIFISWIPFYLGPKAIPARTMIGVNILLAMIFQFGSIIRNLPRVSYIKAIDLWILCGMTFIFATLVELAAIGFKMRKEDGGSIKRFKNLNNRQNRKTDVIVSCERLDKFSRMAFPAKDLANICVLNRLHFNRVSAYLNSERFVVRFRKIFSSSAKESNSDFPPNDFARLIRLCCLLRGKAPNAISCSNFIIQLYQKIDSYDKYHDKNYWGKLITKISFDWSQLHFISFMIMFSESTGLLTRVRNFFKSKKNNEVEELALRRVILSLFLNDCSFSTNDNSSNVIQQISFRLSAILHLFGENGEHKYRLMLLLTAPTSTRLDQENDGFKLQPMGILLKHYGCSTLIGLLRFGSVLFFSFLEFVNYQRIVADPIFDRQSAQTYLGELPQFVEQLLFTKSLDMKELRWNELELFNFLELLTTYPEPWVLRNFASLLILAPGLAKIAICIRALHGDPAEAGNTLFSCIEASILLGFNTNVTLRDTLFALTTKCSPSTCLTVLREAISTTNNLTIETFGGHLGGAENGPINLDEMDFFNLKNALEANRQIAELFLTHLHQII</sequence>
<dbReference type="SUPFAM" id="SSF90112">
    <property type="entry name" value="Neurotransmitter-gated ion-channel transmembrane pore"/>
    <property type="match status" value="1"/>
</dbReference>
<dbReference type="SUPFAM" id="SSF63712">
    <property type="entry name" value="Nicotinic receptor ligand binding domain-like"/>
    <property type="match status" value="1"/>
</dbReference>
<evidence type="ECO:0000313" key="14">
    <source>
        <dbReference type="Proteomes" id="UP000887561"/>
    </source>
</evidence>
<keyword evidence="8" id="KW-0406">Ion transport</keyword>
<evidence type="ECO:0000313" key="15">
    <source>
        <dbReference type="WBParaSite" id="scaffold5575_cov264.g9730"/>
    </source>
</evidence>
<evidence type="ECO:0000256" key="5">
    <source>
        <dbReference type="ARBA" id="ARBA00022692"/>
    </source>
</evidence>
<feature type="transmembrane region" description="Helical" evidence="11">
    <location>
        <begin position="198"/>
        <end position="220"/>
    </location>
</feature>
<dbReference type="GO" id="GO:0005230">
    <property type="term" value="F:extracellular ligand-gated monoatomic ion channel activity"/>
    <property type="evidence" value="ECO:0007669"/>
    <property type="project" value="InterPro"/>
</dbReference>
<dbReference type="PANTHER" id="PTHR18945">
    <property type="entry name" value="NEUROTRANSMITTER GATED ION CHANNEL"/>
    <property type="match status" value="1"/>
</dbReference>
<evidence type="ECO:0000256" key="1">
    <source>
        <dbReference type="ARBA" id="ARBA00004141"/>
    </source>
</evidence>
<organism evidence="14 15">
    <name type="scientific">Meloidogyne javanica</name>
    <name type="common">Root-knot nematode worm</name>
    <dbReference type="NCBI Taxonomy" id="6303"/>
    <lineage>
        <taxon>Eukaryota</taxon>
        <taxon>Metazoa</taxon>
        <taxon>Ecdysozoa</taxon>
        <taxon>Nematoda</taxon>
        <taxon>Chromadorea</taxon>
        <taxon>Rhabditida</taxon>
        <taxon>Tylenchina</taxon>
        <taxon>Tylenchomorpha</taxon>
        <taxon>Tylenchoidea</taxon>
        <taxon>Meloidogynidae</taxon>
        <taxon>Meloidogyninae</taxon>
        <taxon>Meloidogyne</taxon>
        <taxon>Meloidogyne incognita group</taxon>
    </lineage>
</organism>
<dbReference type="GO" id="GO:0005886">
    <property type="term" value="C:plasma membrane"/>
    <property type="evidence" value="ECO:0007669"/>
    <property type="project" value="UniProtKB-SubCell"/>
</dbReference>
<keyword evidence="7 11" id="KW-1133">Transmembrane helix</keyword>
<feature type="domain" description="Neurotransmitter-gated ion-channel ligand-binding" evidence="12">
    <location>
        <begin position="121"/>
        <end position="197"/>
    </location>
</feature>
<keyword evidence="5 11" id="KW-0812">Transmembrane</keyword>
<comment type="subcellular location">
    <subcellularLocation>
        <location evidence="2">Cell membrane</location>
    </subcellularLocation>
    <subcellularLocation>
        <location evidence="1">Membrane</location>
        <topology evidence="1">Multi-pass membrane protein</topology>
    </subcellularLocation>
</comment>
<evidence type="ECO:0000256" key="9">
    <source>
        <dbReference type="ARBA" id="ARBA00023136"/>
    </source>
</evidence>
<dbReference type="Pfam" id="PF02932">
    <property type="entry name" value="Neur_chan_memb"/>
    <property type="match status" value="1"/>
</dbReference>
<keyword evidence="6" id="KW-0732">Signal</keyword>
<dbReference type="Proteomes" id="UP000887561">
    <property type="component" value="Unplaced"/>
</dbReference>
<dbReference type="InterPro" id="IPR038050">
    <property type="entry name" value="Neuro_actylchol_rec"/>
</dbReference>
<dbReference type="InterPro" id="IPR036734">
    <property type="entry name" value="Neur_chan_lig-bd_sf"/>
</dbReference>
<feature type="transmembrane region" description="Helical" evidence="11">
    <location>
        <begin position="261"/>
        <end position="284"/>
    </location>
</feature>
<feature type="domain" description="Neurotransmitter-gated ion-channel transmembrane" evidence="13">
    <location>
        <begin position="208"/>
        <end position="284"/>
    </location>
</feature>
<reference evidence="15" key="1">
    <citation type="submission" date="2022-11" db="UniProtKB">
        <authorList>
            <consortium name="WormBaseParasite"/>
        </authorList>
    </citation>
    <scope>IDENTIFICATION</scope>
</reference>
<dbReference type="InterPro" id="IPR006201">
    <property type="entry name" value="Neur_channel"/>
</dbReference>
<keyword evidence="14" id="KW-1185">Reference proteome</keyword>
<dbReference type="Pfam" id="PF02931">
    <property type="entry name" value="Neur_chan_LBD"/>
    <property type="match status" value="2"/>
</dbReference>
<dbReference type="InterPro" id="IPR006029">
    <property type="entry name" value="Neurotrans-gated_channel_TM"/>
</dbReference>
<evidence type="ECO:0000256" key="8">
    <source>
        <dbReference type="ARBA" id="ARBA00023065"/>
    </source>
</evidence>
<dbReference type="InterPro" id="IPR036719">
    <property type="entry name" value="Neuro-gated_channel_TM_sf"/>
</dbReference>
<evidence type="ECO:0000256" key="3">
    <source>
        <dbReference type="ARBA" id="ARBA00022448"/>
    </source>
</evidence>
<dbReference type="InterPro" id="IPR006028">
    <property type="entry name" value="GABAA/Glycine_rcpt"/>
</dbReference>
<evidence type="ECO:0000256" key="7">
    <source>
        <dbReference type="ARBA" id="ARBA00022989"/>
    </source>
</evidence>
<evidence type="ECO:0000256" key="11">
    <source>
        <dbReference type="SAM" id="Phobius"/>
    </source>
</evidence>
<protein>
    <submittedName>
        <fullName evidence="15">Uncharacterized protein</fullName>
    </submittedName>
</protein>
<dbReference type="Gene3D" id="1.20.58.390">
    <property type="entry name" value="Neurotransmitter-gated ion-channel transmembrane domain"/>
    <property type="match status" value="1"/>
</dbReference>
<evidence type="ECO:0000259" key="13">
    <source>
        <dbReference type="Pfam" id="PF02932"/>
    </source>
</evidence>
<evidence type="ECO:0000256" key="2">
    <source>
        <dbReference type="ARBA" id="ARBA00004236"/>
    </source>
</evidence>
<evidence type="ECO:0000256" key="4">
    <source>
        <dbReference type="ARBA" id="ARBA00022475"/>
    </source>
</evidence>